<dbReference type="EMBL" id="BAAAPZ010000020">
    <property type="protein sequence ID" value="GAA2107158.1"/>
    <property type="molecule type" value="Genomic_DNA"/>
</dbReference>
<dbReference type="PANTHER" id="PTHR43799">
    <property type="entry name" value="AMINOTRANSFERASE, PUTATIVE-RELATED"/>
    <property type="match status" value="1"/>
</dbReference>
<keyword evidence="2" id="KW-0032">Aminotransferase</keyword>
<dbReference type="InterPro" id="IPR015421">
    <property type="entry name" value="PyrdxlP-dep_Trfase_major"/>
</dbReference>
<evidence type="ECO:0000313" key="2">
    <source>
        <dbReference type="EMBL" id="GAA2107158.1"/>
    </source>
</evidence>
<name>A0ABN2X8A6_9MICO</name>
<reference evidence="2 3" key="1">
    <citation type="journal article" date="2019" name="Int. J. Syst. Evol. Microbiol.">
        <title>The Global Catalogue of Microorganisms (GCM) 10K type strain sequencing project: providing services to taxonomists for standard genome sequencing and annotation.</title>
        <authorList>
            <consortium name="The Broad Institute Genomics Platform"/>
            <consortium name="The Broad Institute Genome Sequencing Center for Infectious Disease"/>
            <person name="Wu L."/>
            <person name="Ma J."/>
        </authorList>
    </citation>
    <scope>NUCLEOTIDE SEQUENCE [LARGE SCALE GENOMIC DNA]</scope>
    <source>
        <strain evidence="2 3">JCM 15900</strain>
    </source>
</reference>
<dbReference type="InterPro" id="IPR015422">
    <property type="entry name" value="PyrdxlP-dep_Trfase_small"/>
</dbReference>
<protein>
    <submittedName>
        <fullName evidence="2">Aminotransferase class I/II-fold pyridoxal phosphate-dependent enzyme</fullName>
    </submittedName>
</protein>
<proteinExistence type="predicted"/>
<dbReference type="RefSeq" id="WP_344338786.1">
    <property type="nucleotide sequence ID" value="NZ_BAAAPZ010000020.1"/>
</dbReference>
<keyword evidence="3" id="KW-1185">Reference proteome</keyword>
<comment type="caution">
    <text evidence="2">The sequence shown here is derived from an EMBL/GenBank/DDBJ whole genome shotgun (WGS) entry which is preliminary data.</text>
</comment>
<dbReference type="GO" id="GO:0008483">
    <property type="term" value="F:transaminase activity"/>
    <property type="evidence" value="ECO:0007669"/>
    <property type="project" value="UniProtKB-KW"/>
</dbReference>
<evidence type="ECO:0000256" key="1">
    <source>
        <dbReference type="SAM" id="MobiDB-lite"/>
    </source>
</evidence>
<keyword evidence="2" id="KW-0808">Transferase</keyword>
<dbReference type="InterPro" id="IPR015424">
    <property type="entry name" value="PyrdxlP-dep_Trfase"/>
</dbReference>
<dbReference type="SUPFAM" id="SSF53383">
    <property type="entry name" value="PLP-dependent transferases"/>
    <property type="match status" value="1"/>
</dbReference>
<feature type="region of interest" description="Disordered" evidence="1">
    <location>
        <begin position="1"/>
        <end position="25"/>
    </location>
</feature>
<accession>A0ABN2X8A6</accession>
<gene>
    <name evidence="2" type="ORF">GCM10009823_33780</name>
</gene>
<dbReference type="Gene3D" id="3.40.640.10">
    <property type="entry name" value="Type I PLP-dependent aspartate aminotransferase-like (Major domain)"/>
    <property type="match status" value="1"/>
</dbReference>
<dbReference type="Gene3D" id="3.90.1150.10">
    <property type="entry name" value="Aspartate Aminotransferase, domain 1"/>
    <property type="match status" value="1"/>
</dbReference>
<dbReference type="InterPro" id="IPR024551">
    <property type="entry name" value="AspAT_Ic"/>
</dbReference>
<dbReference type="Proteomes" id="UP001500984">
    <property type="component" value="Unassembled WGS sequence"/>
</dbReference>
<dbReference type="Pfam" id="PF12897">
    <property type="entry name" value="Asp_aminotransf"/>
    <property type="match status" value="1"/>
</dbReference>
<organism evidence="2 3">
    <name type="scientific">Brevibacterium salitolerans</name>
    <dbReference type="NCBI Taxonomy" id="1403566"/>
    <lineage>
        <taxon>Bacteria</taxon>
        <taxon>Bacillati</taxon>
        <taxon>Actinomycetota</taxon>
        <taxon>Actinomycetes</taxon>
        <taxon>Micrococcales</taxon>
        <taxon>Brevibacteriaceae</taxon>
        <taxon>Brevibacterium</taxon>
    </lineage>
</organism>
<dbReference type="PANTHER" id="PTHR43799:SF1">
    <property type="entry name" value="ASPARTATE AMINOTRANSFERASE"/>
    <property type="match status" value="1"/>
</dbReference>
<sequence>MSVSDASASPAAHSPSSDAAADPASQLAAASAEYERLAAAGLSLDITRGKPSAAQLDLSDGLLSCVDGESFRAADGTDTRNYGGAAGLRELREIFAPLLQAPVDQLLAQGNSSLTLMKDALTFALLHGRPDSPAPWAAEAVRTGAPPRFLCPVPGYDRHFGLAEALGFELVPVSADAEGPDPEQVAALTAEDPSIKGIWLVPVHSNPTGVSISPARARTLLALETAAPDFTVMWDNAYALHHLREPHPEPVDVLALAAEAGRPDRVLTFASTSKITHAGAGVAFFAASPAMTDWFLTHTGAGSIGPDKVNQLRHARFFGSSEGVLAHMRRHAALLAPKFAAVDAVFSRVLGPEDLAAWTNPGGGYFITLAVSPGTASRVVKLAGEAGVKLTPAGATHPYGLDPDDAIIRVAPSMPPLEEVETAAEVVAACVRLATLEARASGV</sequence>
<evidence type="ECO:0000313" key="3">
    <source>
        <dbReference type="Proteomes" id="UP001500984"/>
    </source>
</evidence>